<keyword evidence="1" id="KW-0812">Transmembrane</keyword>
<dbReference type="InterPro" id="IPR018392">
    <property type="entry name" value="LysM"/>
</dbReference>
<dbReference type="InterPro" id="IPR036779">
    <property type="entry name" value="LysM_dom_sf"/>
</dbReference>
<dbReference type="RefSeq" id="WP_212704721.1">
    <property type="nucleotide sequence ID" value="NZ_CP073581.1"/>
</dbReference>
<dbReference type="KEGG" id="sual:KDD17_00045"/>
<evidence type="ECO:0000256" key="1">
    <source>
        <dbReference type="SAM" id="Phobius"/>
    </source>
</evidence>
<protein>
    <submittedName>
        <fullName evidence="3">LysM peptidoglycan-binding domain-containing protein</fullName>
    </submittedName>
</protein>
<dbReference type="PANTHER" id="PTHR34700">
    <property type="entry name" value="POTASSIUM BINDING PROTEIN KBP"/>
    <property type="match status" value="1"/>
</dbReference>
<evidence type="ECO:0000313" key="3">
    <source>
        <dbReference type="EMBL" id="QUJ76523.1"/>
    </source>
</evidence>
<gene>
    <name evidence="3" type="ORF">KDD17_00045</name>
</gene>
<dbReference type="PROSITE" id="PS51782">
    <property type="entry name" value="LYSM"/>
    <property type="match status" value="1"/>
</dbReference>
<keyword evidence="1" id="KW-1133">Transmembrane helix</keyword>
<dbReference type="Gene3D" id="3.10.350.10">
    <property type="entry name" value="LysM domain"/>
    <property type="match status" value="1"/>
</dbReference>
<dbReference type="CDD" id="cd00118">
    <property type="entry name" value="LysM"/>
    <property type="match status" value="1"/>
</dbReference>
<dbReference type="Pfam" id="PF01476">
    <property type="entry name" value="LysM"/>
    <property type="match status" value="1"/>
</dbReference>
<name>A0A975JDM6_9RHOB</name>
<keyword evidence="4" id="KW-1185">Reference proteome</keyword>
<evidence type="ECO:0000259" key="2">
    <source>
        <dbReference type="PROSITE" id="PS51782"/>
    </source>
</evidence>
<dbReference type="PANTHER" id="PTHR34700:SF8">
    <property type="entry name" value="POTASSIUM BINDING PROTEIN KBP"/>
    <property type="match status" value="1"/>
</dbReference>
<dbReference type="Proteomes" id="UP000683291">
    <property type="component" value="Chromosome 1"/>
</dbReference>
<reference evidence="3" key="1">
    <citation type="submission" date="2021-04" db="EMBL/GenBank/DDBJ databases">
        <title>Complete genome sequence for Sulfitobacter sp. strain JK7-1.</title>
        <authorList>
            <person name="Park S.-J."/>
        </authorList>
    </citation>
    <scope>NUCLEOTIDE SEQUENCE</scope>
    <source>
        <strain evidence="3">JK7-1</strain>
    </source>
</reference>
<feature type="domain" description="LysM" evidence="2">
    <location>
        <begin position="265"/>
        <end position="314"/>
    </location>
</feature>
<dbReference type="EMBL" id="CP073581">
    <property type="protein sequence ID" value="QUJ76523.1"/>
    <property type="molecule type" value="Genomic_DNA"/>
</dbReference>
<feature type="transmembrane region" description="Helical" evidence="1">
    <location>
        <begin position="48"/>
        <end position="69"/>
    </location>
</feature>
<accession>A0A975JDM6</accession>
<sequence length="316" mass="33474">MSTTTPKITFNATPQAAPAVQPGAINAGFMGAQPAAAQGLLQRNALPIAIGCVIVLTFVLGVLTTLLLVRPDPVQTAAAPVMDQRADLDAAVTRAATADLTSVGAAPNPITAELAAAVLEGLMPTPTVGKLTPQELERKAEAAQQIVNHNKMRMLREGVLAGLYEIMTEQDDGQKRIKLSALNAPLTAENVTDLLIQAAERGEIEMPASLATADGSIDRDTLLFNLIQTSLANDGTVEGAEAAREMSRRAFTVSAAKTTDVAGSRVYTVEPGDSLAYISLQFYGRPSDYTRIFEANRDILQSPDKLRIGQRLKIPS</sequence>
<dbReference type="SMART" id="SM00257">
    <property type="entry name" value="LysM"/>
    <property type="match status" value="1"/>
</dbReference>
<dbReference type="AlphaFoldDB" id="A0A975JDM6"/>
<keyword evidence="1" id="KW-0472">Membrane</keyword>
<proteinExistence type="predicted"/>
<dbReference type="SUPFAM" id="SSF54106">
    <property type="entry name" value="LysM domain"/>
    <property type="match status" value="1"/>
</dbReference>
<evidence type="ECO:0000313" key="4">
    <source>
        <dbReference type="Proteomes" id="UP000683291"/>
    </source>
</evidence>
<organism evidence="3 4">
    <name type="scientific">Sulfitobacter albidus</name>
    <dbReference type="NCBI Taxonomy" id="2829501"/>
    <lineage>
        <taxon>Bacteria</taxon>
        <taxon>Pseudomonadati</taxon>
        <taxon>Pseudomonadota</taxon>
        <taxon>Alphaproteobacteria</taxon>
        <taxon>Rhodobacterales</taxon>
        <taxon>Roseobacteraceae</taxon>
        <taxon>Sulfitobacter</taxon>
    </lineage>
</organism>
<dbReference type="InterPro" id="IPR052196">
    <property type="entry name" value="Bact_Kbp"/>
</dbReference>